<dbReference type="AlphaFoldDB" id="A0A8H5XPP6"/>
<accession>A0A8H5XPP6</accession>
<gene>
    <name evidence="1" type="ORF">FMUND_15442</name>
</gene>
<evidence type="ECO:0000313" key="2">
    <source>
        <dbReference type="Proteomes" id="UP000544331"/>
    </source>
</evidence>
<name>A0A8H5XPP6_9HYPO</name>
<protein>
    <submittedName>
        <fullName evidence="1">Meiotic activator RIM4</fullName>
    </submittedName>
</protein>
<evidence type="ECO:0000313" key="1">
    <source>
        <dbReference type="EMBL" id="KAF5697356.1"/>
    </source>
</evidence>
<organism evidence="1 2">
    <name type="scientific">Fusarium mundagurra</name>
    <dbReference type="NCBI Taxonomy" id="1567541"/>
    <lineage>
        <taxon>Eukaryota</taxon>
        <taxon>Fungi</taxon>
        <taxon>Dikarya</taxon>
        <taxon>Ascomycota</taxon>
        <taxon>Pezizomycotina</taxon>
        <taxon>Sordariomycetes</taxon>
        <taxon>Hypocreomycetidae</taxon>
        <taxon>Hypocreales</taxon>
        <taxon>Nectriaceae</taxon>
        <taxon>Fusarium</taxon>
        <taxon>Fusarium fujikuroi species complex</taxon>
    </lineage>
</organism>
<comment type="caution">
    <text evidence="1">The sequence shown here is derived from an EMBL/GenBank/DDBJ whole genome shotgun (WGS) entry which is preliminary data.</text>
</comment>
<dbReference type="EMBL" id="JAAOAN010001035">
    <property type="protein sequence ID" value="KAF5697356.1"/>
    <property type="molecule type" value="Genomic_DNA"/>
</dbReference>
<dbReference type="Proteomes" id="UP000544331">
    <property type="component" value="Unassembled WGS sequence"/>
</dbReference>
<keyword evidence="2" id="KW-1185">Reference proteome</keyword>
<sequence>MLMLASLPPQEAPPRARSQLPKLKRTYASRESSLLARVASLARVMPQSEPLKKGVAAAQQQMYQPAMPYTHMVPQYPPLVPPMGYMPMPPPAMAPVAAPGGFTYMDVPQHPS</sequence>
<reference evidence="1 2" key="1">
    <citation type="submission" date="2020-05" db="EMBL/GenBank/DDBJ databases">
        <title>Identification and distribution of gene clusters putatively required for synthesis of sphingolipid metabolism inhibitors in phylogenetically diverse species of the filamentous fungus Fusarium.</title>
        <authorList>
            <person name="Kim H.-S."/>
            <person name="Busman M."/>
            <person name="Brown D.W."/>
            <person name="Divon H."/>
            <person name="Uhlig S."/>
            <person name="Proctor R.H."/>
        </authorList>
    </citation>
    <scope>NUCLEOTIDE SEQUENCE [LARGE SCALE GENOMIC DNA]</scope>
    <source>
        <strain evidence="1 2">NRRL 66235</strain>
    </source>
</reference>
<proteinExistence type="predicted"/>